<proteinExistence type="predicted"/>
<dbReference type="Proteomes" id="UP000604475">
    <property type="component" value="Unassembled WGS sequence"/>
</dbReference>
<dbReference type="EMBL" id="JAEACQ010000293">
    <property type="protein sequence ID" value="MBL7632041.1"/>
    <property type="molecule type" value="Genomic_DNA"/>
</dbReference>
<accession>A0A937UVA6</accession>
<dbReference type="RefSeq" id="WP_203006178.1">
    <property type="nucleotide sequence ID" value="NZ_JADWYW010000702.1"/>
</dbReference>
<evidence type="ECO:0000313" key="2">
    <source>
        <dbReference type="Proteomes" id="UP000604475"/>
    </source>
</evidence>
<keyword evidence="2" id="KW-1185">Reference proteome</keyword>
<reference evidence="1" key="1">
    <citation type="submission" date="2020-12" db="EMBL/GenBank/DDBJ databases">
        <title>Genomic characterization of non-nitrogen-fixing Frankia strains.</title>
        <authorList>
            <person name="Carlos-Shanley C."/>
            <person name="Guerra T."/>
            <person name="Hahn D."/>
        </authorList>
    </citation>
    <scope>NUCLEOTIDE SEQUENCE</scope>
    <source>
        <strain evidence="1">CN6</strain>
    </source>
</reference>
<name>A0A937UVA6_9ACTN</name>
<protein>
    <submittedName>
        <fullName evidence="1">Uncharacterized protein</fullName>
    </submittedName>
</protein>
<gene>
    <name evidence="1" type="ORF">I7412_33770</name>
</gene>
<organism evidence="1 2">
    <name type="scientific">Frankia nepalensis</name>
    <dbReference type="NCBI Taxonomy" id="1836974"/>
    <lineage>
        <taxon>Bacteria</taxon>
        <taxon>Bacillati</taxon>
        <taxon>Actinomycetota</taxon>
        <taxon>Actinomycetes</taxon>
        <taxon>Frankiales</taxon>
        <taxon>Frankiaceae</taxon>
        <taxon>Frankia</taxon>
    </lineage>
</organism>
<sequence>MLLGIGSGRLPERLRAELAAEGLVLLEEELTGSVTRRRYRAPGEWSSWSKEAASGAIAITAGRLVVWAGRFKHIDVPLAHPIRATIEVVVDRPGRVCFAYDAGTTNPSRSGRVEVRLRTAQAGRVAQLLAADE</sequence>
<dbReference type="AlphaFoldDB" id="A0A937UVA6"/>
<evidence type="ECO:0000313" key="1">
    <source>
        <dbReference type="EMBL" id="MBL7632041.1"/>
    </source>
</evidence>
<comment type="caution">
    <text evidence="1">The sequence shown here is derived from an EMBL/GenBank/DDBJ whole genome shotgun (WGS) entry which is preliminary data.</text>
</comment>